<evidence type="ECO:0000256" key="1">
    <source>
        <dbReference type="SAM" id="MobiDB-lite"/>
    </source>
</evidence>
<evidence type="ECO:0000313" key="2">
    <source>
        <dbReference type="EMBL" id="KLU65735.1"/>
    </source>
</evidence>
<dbReference type="AlphaFoldDB" id="A0A0J1FQF2"/>
<feature type="region of interest" description="Disordered" evidence="1">
    <location>
        <begin position="1"/>
        <end position="25"/>
    </location>
</feature>
<dbReference type="RefSeq" id="WP_047810215.1">
    <property type="nucleotide sequence ID" value="NZ_LDZY01000007.1"/>
</dbReference>
<dbReference type="EMBL" id="LDZY01000007">
    <property type="protein sequence ID" value="KLU65735.1"/>
    <property type="molecule type" value="Genomic_DNA"/>
</dbReference>
<accession>A0A0J1FQF2</accession>
<dbReference type="CDD" id="cd19958">
    <property type="entry name" value="pyocin_knob"/>
    <property type="match status" value="1"/>
</dbReference>
<gene>
    <name evidence="2" type="ORF">DEAC_c23650</name>
</gene>
<proteinExistence type="predicted"/>
<protein>
    <submittedName>
        <fullName evidence="2">Uncharacterized protein</fullName>
    </submittedName>
</protein>
<reference evidence="2 3" key="1">
    <citation type="submission" date="2015-06" db="EMBL/GenBank/DDBJ databases">
        <title>Draft genome of the moderately acidophilic sulfate reducer Candidatus Desulfosporosinus acididurans strain M1.</title>
        <authorList>
            <person name="Poehlein A."/>
            <person name="Petzsch P."/>
            <person name="Johnson B.D."/>
            <person name="Schloemann M."/>
            <person name="Daniel R."/>
            <person name="Muehling M."/>
        </authorList>
    </citation>
    <scope>NUCLEOTIDE SEQUENCE [LARGE SCALE GENOMIC DNA]</scope>
    <source>
        <strain evidence="2 3">M1</strain>
    </source>
</reference>
<keyword evidence="3" id="KW-1185">Reference proteome</keyword>
<dbReference type="PATRIC" id="fig|476652.3.peg.2458"/>
<dbReference type="Proteomes" id="UP000036356">
    <property type="component" value="Unassembled WGS sequence"/>
</dbReference>
<organism evidence="2 3">
    <name type="scientific">Desulfosporosinus acididurans</name>
    <dbReference type="NCBI Taxonomy" id="476652"/>
    <lineage>
        <taxon>Bacteria</taxon>
        <taxon>Bacillati</taxon>
        <taxon>Bacillota</taxon>
        <taxon>Clostridia</taxon>
        <taxon>Eubacteriales</taxon>
        <taxon>Desulfitobacteriaceae</taxon>
        <taxon>Desulfosporosinus</taxon>
    </lineage>
</organism>
<evidence type="ECO:0000313" key="3">
    <source>
        <dbReference type="Proteomes" id="UP000036356"/>
    </source>
</evidence>
<comment type="caution">
    <text evidence="2">The sequence shown here is derived from an EMBL/GenBank/DDBJ whole genome shotgun (WGS) entry which is preliminary data.</text>
</comment>
<name>A0A0J1FQF2_9FIRM</name>
<dbReference type="STRING" id="476652.DEAC_c23650"/>
<sequence>MALSYTKTGWQDRLSSNPGQFTATGTVPGTITLQLNDNPTQTGTPVTAAAMNNIENGVSQVTTEVNNHEANHSNPHAVTPGQIGAAPSGYGFGDADTPSISDMNSPKSNSVQWFGNTTPNIPEATWGHVSSFSPDGGSNITQMVLTTTTNRVWMRTKVNGTWGGWIAVQTANTPPVLTNSTSGVQYYLKYDSGGLYLQQV</sequence>